<proteinExistence type="predicted"/>
<keyword evidence="1" id="KW-0812">Transmembrane</keyword>
<organism evidence="3 4">
    <name type="scientific">Aplosporella prunicola CBS 121167</name>
    <dbReference type="NCBI Taxonomy" id="1176127"/>
    <lineage>
        <taxon>Eukaryota</taxon>
        <taxon>Fungi</taxon>
        <taxon>Dikarya</taxon>
        <taxon>Ascomycota</taxon>
        <taxon>Pezizomycotina</taxon>
        <taxon>Dothideomycetes</taxon>
        <taxon>Dothideomycetes incertae sedis</taxon>
        <taxon>Botryosphaeriales</taxon>
        <taxon>Aplosporellaceae</taxon>
        <taxon>Aplosporella</taxon>
    </lineage>
</organism>
<name>A0A6A6BNK1_9PEZI</name>
<dbReference type="GO" id="GO:0030170">
    <property type="term" value="F:pyridoxal phosphate binding"/>
    <property type="evidence" value="ECO:0007669"/>
    <property type="project" value="InterPro"/>
</dbReference>
<accession>A0A6A6BNK1</accession>
<gene>
    <name evidence="3" type="ORF">K452DRAFT_266000</name>
</gene>
<reference evidence="3" key="1">
    <citation type="journal article" date="2020" name="Stud. Mycol.">
        <title>101 Dothideomycetes genomes: a test case for predicting lifestyles and emergence of pathogens.</title>
        <authorList>
            <person name="Haridas S."/>
            <person name="Albert R."/>
            <person name="Binder M."/>
            <person name="Bloem J."/>
            <person name="Labutti K."/>
            <person name="Salamov A."/>
            <person name="Andreopoulos B."/>
            <person name="Baker S."/>
            <person name="Barry K."/>
            <person name="Bills G."/>
            <person name="Bluhm B."/>
            <person name="Cannon C."/>
            <person name="Castanera R."/>
            <person name="Culley D."/>
            <person name="Daum C."/>
            <person name="Ezra D."/>
            <person name="Gonzalez J."/>
            <person name="Henrissat B."/>
            <person name="Kuo A."/>
            <person name="Liang C."/>
            <person name="Lipzen A."/>
            <person name="Lutzoni F."/>
            <person name="Magnuson J."/>
            <person name="Mondo S."/>
            <person name="Nolan M."/>
            <person name="Ohm R."/>
            <person name="Pangilinan J."/>
            <person name="Park H.-J."/>
            <person name="Ramirez L."/>
            <person name="Alfaro M."/>
            <person name="Sun H."/>
            <person name="Tritt A."/>
            <person name="Yoshinaga Y."/>
            <person name="Zwiers L.-H."/>
            <person name="Turgeon B."/>
            <person name="Goodwin S."/>
            <person name="Spatafora J."/>
            <person name="Crous P."/>
            <person name="Grigoriev I."/>
        </authorList>
    </citation>
    <scope>NUCLEOTIDE SEQUENCE</scope>
    <source>
        <strain evidence="3">CBS 121167</strain>
    </source>
</reference>
<keyword evidence="4" id="KW-1185">Reference proteome</keyword>
<feature type="domain" description="MOSC" evidence="2">
    <location>
        <begin position="281"/>
        <end position="433"/>
    </location>
</feature>
<dbReference type="PANTHER" id="PTHR14237:SF23">
    <property type="entry name" value="MOSC DOMAIN PROTEIN (AFU_ORTHOLOGUE AFUA_7G05900)"/>
    <property type="match status" value="1"/>
</dbReference>
<feature type="transmembrane region" description="Helical" evidence="1">
    <location>
        <begin position="12"/>
        <end position="32"/>
    </location>
</feature>
<dbReference type="PROSITE" id="PS51340">
    <property type="entry name" value="MOSC"/>
    <property type="match status" value="1"/>
</dbReference>
<dbReference type="PANTHER" id="PTHR14237">
    <property type="entry name" value="MOLYBDOPTERIN COFACTOR SULFURASE MOSC"/>
    <property type="match status" value="1"/>
</dbReference>
<dbReference type="EMBL" id="ML995478">
    <property type="protein sequence ID" value="KAF2145248.1"/>
    <property type="molecule type" value="Genomic_DNA"/>
</dbReference>
<dbReference type="RefSeq" id="XP_033400960.1">
    <property type="nucleotide sequence ID" value="XM_033538771.1"/>
</dbReference>
<evidence type="ECO:0000313" key="3">
    <source>
        <dbReference type="EMBL" id="KAF2145248.1"/>
    </source>
</evidence>
<dbReference type="GO" id="GO:0003824">
    <property type="term" value="F:catalytic activity"/>
    <property type="evidence" value="ECO:0007669"/>
    <property type="project" value="InterPro"/>
</dbReference>
<keyword evidence="1" id="KW-1133">Transmembrane helix</keyword>
<dbReference type="Proteomes" id="UP000799438">
    <property type="component" value="Unassembled WGS sequence"/>
</dbReference>
<evidence type="ECO:0000256" key="1">
    <source>
        <dbReference type="SAM" id="Phobius"/>
    </source>
</evidence>
<dbReference type="OrthoDB" id="17255at2759"/>
<dbReference type="InterPro" id="IPR005303">
    <property type="entry name" value="MOCOS_middle"/>
</dbReference>
<dbReference type="Pfam" id="PF03476">
    <property type="entry name" value="MOSC_N"/>
    <property type="match status" value="1"/>
</dbReference>
<evidence type="ECO:0000313" key="4">
    <source>
        <dbReference type="Proteomes" id="UP000799438"/>
    </source>
</evidence>
<dbReference type="GeneID" id="54296267"/>
<dbReference type="SUPFAM" id="SSF50800">
    <property type="entry name" value="PK beta-barrel domain-like"/>
    <property type="match status" value="1"/>
</dbReference>
<keyword evidence="1" id="KW-0472">Membrane</keyword>
<dbReference type="InterPro" id="IPR005302">
    <property type="entry name" value="MoCF_Sase_C"/>
</dbReference>
<protein>
    <recommendedName>
        <fullName evidence="2">MOSC domain-containing protein</fullName>
    </recommendedName>
</protein>
<dbReference type="Pfam" id="PF03473">
    <property type="entry name" value="MOSC"/>
    <property type="match status" value="1"/>
</dbReference>
<evidence type="ECO:0000259" key="2">
    <source>
        <dbReference type="PROSITE" id="PS51340"/>
    </source>
</evidence>
<dbReference type="GO" id="GO:0030151">
    <property type="term" value="F:molybdenum ion binding"/>
    <property type="evidence" value="ECO:0007669"/>
    <property type="project" value="InterPro"/>
</dbReference>
<sequence length="449" mass="50568">MDFLDFLLERSSTLGQLFITINVVLILAALYLDFRRKDEKPEPPAGCTRLGIEERQSNLRDQFDSKYSRASSSDDSDDFKVKALCVYPIKSCAPVELGTGEIVRTGMKYDRQFAFAQLTSSVAQDGSWNINHQWTFVTQRQSAEMAKVRAELWVPDPSSPTYSPDAEYVKSEGCIVVSFPYTEDKPGFIDAVERLGYYIRAKLFRLPGVDINGPRISFCIPFNPSEDRIKAKKYPREKMKIWNEYPEALNMGSEIPSEMNAKLKYALGISNQLTIFRVDPERYRDVFRCAPRKGAEVDYQPVVGLADAYPLHILNLASIHDVASRLPKKTKLDAIRFRANIYITGPAPYAEDAWKRIRIGTQQYHVSCRTARCTMPNVDPTTGARDRREPYTTMAEFRRIDPGAGKFPCLGMQMVPLSGEAGEICVGDEVGVEETGEHCYIPQGSAASL</sequence>
<dbReference type="AlphaFoldDB" id="A0A6A6BNK1"/>
<dbReference type="InterPro" id="IPR011037">
    <property type="entry name" value="Pyrv_Knase-like_insert_dom_sf"/>
</dbReference>